<gene>
    <name evidence="2" type="primary">csn</name>
    <name evidence="2" type="ORF">GCM10009801_68110</name>
</gene>
<dbReference type="InterPro" id="IPR023099">
    <property type="entry name" value="Glyco_hydro_46_N"/>
</dbReference>
<comment type="caution">
    <text evidence="2">The sequence shown here is derived from an EMBL/GenBank/DDBJ whole genome shotgun (WGS) entry which is preliminary data.</text>
</comment>
<name>A0ABN2WSQ0_9ACTN</name>
<dbReference type="InterPro" id="IPR023346">
    <property type="entry name" value="Lysozyme-like_dom_sf"/>
</dbReference>
<dbReference type="PROSITE" id="PS51257">
    <property type="entry name" value="PROKAR_LIPOPROTEIN"/>
    <property type="match status" value="1"/>
</dbReference>
<dbReference type="CDD" id="cd00978">
    <property type="entry name" value="chitosanase_GH46"/>
    <property type="match status" value="1"/>
</dbReference>
<keyword evidence="3" id="KW-1185">Reference proteome</keyword>
<dbReference type="InterPro" id="IPR000400">
    <property type="entry name" value="Glyco_hydro_46"/>
</dbReference>
<feature type="region of interest" description="Disordered" evidence="1">
    <location>
        <begin position="37"/>
        <end position="64"/>
    </location>
</feature>
<dbReference type="SUPFAM" id="SSF53955">
    <property type="entry name" value="Lysozyme-like"/>
    <property type="match status" value="1"/>
</dbReference>
<accession>A0ABN2WSQ0</accession>
<dbReference type="Proteomes" id="UP001500016">
    <property type="component" value="Unassembled WGS sequence"/>
</dbReference>
<dbReference type="RefSeq" id="WP_344533775.1">
    <property type="nucleotide sequence ID" value="NZ_BAAAPE010000016.1"/>
</dbReference>
<dbReference type="Gene3D" id="1.20.141.10">
    <property type="entry name" value="Chitosanase, subunit A, domain 1"/>
    <property type="match status" value="1"/>
</dbReference>
<proteinExistence type="predicted"/>
<organism evidence="2 3">
    <name type="scientific">Streptomyces albiaxialis</name>
    <dbReference type="NCBI Taxonomy" id="329523"/>
    <lineage>
        <taxon>Bacteria</taxon>
        <taxon>Bacillati</taxon>
        <taxon>Actinomycetota</taxon>
        <taxon>Actinomycetes</taxon>
        <taxon>Kitasatosporales</taxon>
        <taxon>Streptomycetaceae</taxon>
        <taxon>Streptomyces</taxon>
    </lineage>
</organism>
<dbReference type="EMBL" id="BAAAPE010000016">
    <property type="protein sequence ID" value="GAA2097602.1"/>
    <property type="molecule type" value="Genomic_DNA"/>
</dbReference>
<evidence type="ECO:0000313" key="2">
    <source>
        <dbReference type="EMBL" id="GAA2097602.1"/>
    </source>
</evidence>
<dbReference type="Pfam" id="PF01374">
    <property type="entry name" value="Glyco_hydro_46"/>
    <property type="match status" value="1"/>
</dbReference>
<dbReference type="Gene3D" id="3.30.386.10">
    <property type="entry name" value="Chitosanase, subunit A, domain 2"/>
    <property type="match status" value="1"/>
</dbReference>
<feature type="compositionally biased region" description="Basic and acidic residues" evidence="1">
    <location>
        <begin position="37"/>
        <end position="54"/>
    </location>
</feature>
<evidence type="ECO:0000256" key="1">
    <source>
        <dbReference type="SAM" id="MobiDB-lite"/>
    </source>
</evidence>
<reference evidence="2 3" key="1">
    <citation type="journal article" date="2019" name="Int. J. Syst. Evol. Microbiol.">
        <title>The Global Catalogue of Microorganisms (GCM) 10K type strain sequencing project: providing services to taxonomists for standard genome sequencing and annotation.</title>
        <authorList>
            <consortium name="The Broad Institute Genomics Platform"/>
            <consortium name="The Broad Institute Genome Sequencing Center for Infectious Disease"/>
            <person name="Wu L."/>
            <person name="Ma J."/>
        </authorList>
    </citation>
    <scope>NUCLEOTIDE SEQUENCE [LARGE SCALE GENOMIC DNA]</scope>
    <source>
        <strain evidence="2 3">JCM 15478</strain>
    </source>
</reference>
<sequence length="295" mass="32210">MTARGHIRRRATVTTACLAVLGGGLLLGGCGNGDDGGDARPGKGKGAEETREARATLSEAQRSRADQMVSVFENGTTEPQYAYAENLGDGRGVTAGRIGFTTSDGDALTVVRAYAKAVPGNPLARFVPELERLRKANSEDTEGLPEERYVAAWKRAAKDEEFREIQDRQIDRRYYDPAMREADRVGLKTPLARAELYDTAVQHGAGHDPDSLHALVRRTTKKAGTVAEAGEKKWLDTFLSTRAANLRSPSNEATADEWKKSVDRVEAFRRLADDGNYDLDGPYELKAFGGTYDVK</sequence>
<evidence type="ECO:0000313" key="3">
    <source>
        <dbReference type="Proteomes" id="UP001500016"/>
    </source>
</evidence>
<protein>
    <submittedName>
        <fullName evidence="2">Chitosanase</fullName>
    </submittedName>
</protein>